<dbReference type="PROSITE" id="PS50110">
    <property type="entry name" value="RESPONSE_REGULATORY"/>
    <property type="match status" value="2"/>
</dbReference>
<dbReference type="EMBL" id="LR778301">
    <property type="protein sequence ID" value="CAB1370130.1"/>
    <property type="molecule type" value="Genomic_DNA"/>
</dbReference>
<dbReference type="AlphaFoldDB" id="A0A6S6Y472"/>
<name>A0A6S6Y472_9PROT</name>
<dbReference type="SMART" id="SM00448">
    <property type="entry name" value="REC"/>
    <property type="match status" value="2"/>
</dbReference>
<dbReference type="InterPro" id="IPR001789">
    <property type="entry name" value="Sig_transdc_resp-reg_receiver"/>
</dbReference>
<keyword evidence="1" id="KW-0597">Phosphoprotein</keyword>
<sequence length="324" mass="36817">MQEKQLRRILVVDDEPNIVNAVRRELSSPPFVRYRYEVEGFTDPTLALARAGEQTFDVVISDYRMPAMDGLAFLKALAQVQPDCARIVLSGQTDMDGLVRMINETHIYRFVPKPWHDYYLKGSVAQALDYFATLIEHKRLAELVRGNQIQSPLEPERVVEQLLIVDDDPQVLSSLSRVLTHHSKRDDLFAAIRTEIGQASGTQLQEDQINVQVTTSPRQALRMAETTDFSCIVADYRMPEMDGIELLERFSDLRPDCTRILVSGQIGEADLVKAIGSARIFAYIAKPWTDFELKAQIALALSRRHMLKENRLLADMVKMSRQLG</sequence>
<dbReference type="RefSeq" id="WP_145770679.1">
    <property type="nucleotide sequence ID" value="NZ_LR778301.1"/>
</dbReference>
<reference evidence="3 4" key="1">
    <citation type="submission" date="2020-03" db="EMBL/GenBank/DDBJ databases">
        <authorList>
            <consortium name="Genoscope - CEA"/>
            <person name="William W."/>
        </authorList>
    </citation>
    <scope>NUCLEOTIDE SEQUENCE [LARGE SCALE GENOMIC DNA]</scope>
    <source>
        <strain evidence="4">DSM 16959</strain>
    </source>
</reference>
<dbReference type="Gene3D" id="3.40.50.2300">
    <property type="match status" value="2"/>
</dbReference>
<dbReference type="Proteomes" id="UP000515733">
    <property type="component" value="Chromosome"/>
</dbReference>
<protein>
    <submittedName>
        <fullName evidence="3">Response regulator with CheY-like receiver, AAA-type ATPase, and DNA-binding domains</fullName>
    </submittedName>
</protein>
<dbReference type="OrthoDB" id="9774747at2"/>
<dbReference type="KEGG" id="doe:DENOEST_2976"/>
<evidence type="ECO:0000259" key="2">
    <source>
        <dbReference type="PROSITE" id="PS50110"/>
    </source>
</evidence>
<gene>
    <name evidence="3" type="ORF">DENOEST_2976</name>
</gene>
<evidence type="ECO:0000313" key="4">
    <source>
        <dbReference type="Proteomes" id="UP000515733"/>
    </source>
</evidence>
<dbReference type="CDD" id="cd17569">
    <property type="entry name" value="REC_HupR-like"/>
    <property type="match status" value="1"/>
</dbReference>
<evidence type="ECO:0000256" key="1">
    <source>
        <dbReference type="ARBA" id="ARBA00022553"/>
    </source>
</evidence>
<dbReference type="GO" id="GO:0000160">
    <property type="term" value="P:phosphorelay signal transduction system"/>
    <property type="evidence" value="ECO:0007669"/>
    <property type="project" value="InterPro"/>
</dbReference>
<dbReference type="GO" id="GO:0003677">
    <property type="term" value="F:DNA binding"/>
    <property type="evidence" value="ECO:0007669"/>
    <property type="project" value="UniProtKB-KW"/>
</dbReference>
<dbReference type="SUPFAM" id="SSF52172">
    <property type="entry name" value="CheY-like"/>
    <property type="match status" value="2"/>
</dbReference>
<dbReference type="PANTHER" id="PTHR44591:SF19">
    <property type="entry name" value="TWO-COMPONENT RESPONSE REGULATOR-RELATED"/>
    <property type="match status" value="1"/>
</dbReference>
<feature type="domain" description="Response regulatory" evidence="2">
    <location>
        <begin position="8"/>
        <end position="128"/>
    </location>
</feature>
<dbReference type="InterPro" id="IPR050595">
    <property type="entry name" value="Bact_response_regulator"/>
</dbReference>
<accession>A0A6S6Y472</accession>
<keyword evidence="4" id="KW-1185">Reference proteome</keyword>
<dbReference type="Pfam" id="PF00072">
    <property type="entry name" value="Response_reg"/>
    <property type="match status" value="2"/>
</dbReference>
<organism evidence="3 4">
    <name type="scientific">Denitratisoma oestradiolicum</name>
    <dbReference type="NCBI Taxonomy" id="311182"/>
    <lineage>
        <taxon>Bacteria</taxon>
        <taxon>Pseudomonadati</taxon>
        <taxon>Pseudomonadota</taxon>
        <taxon>Betaproteobacteria</taxon>
        <taxon>Nitrosomonadales</taxon>
        <taxon>Sterolibacteriaceae</taxon>
        <taxon>Denitratisoma</taxon>
    </lineage>
</organism>
<dbReference type="PANTHER" id="PTHR44591">
    <property type="entry name" value="STRESS RESPONSE REGULATOR PROTEIN 1"/>
    <property type="match status" value="1"/>
</dbReference>
<evidence type="ECO:0000313" key="3">
    <source>
        <dbReference type="EMBL" id="CAB1370130.1"/>
    </source>
</evidence>
<proteinExistence type="predicted"/>
<feature type="domain" description="Response regulatory" evidence="2">
    <location>
        <begin position="161"/>
        <end position="301"/>
    </location>
</feature>
<dbReference type="InterPro" id="IPR011006">
    <property type="entry name" value="CheY-like_superfamily"/>
</dbReference>
<keyword evidence="3" id="KW-0238">DNA-binding</keyword>